<dbReference type="Proteomes" id="UP001164539">
    <property type="component" value="Chromosome 12"/>
</dbReference>
<name>A0ACC1WY55_MELAZ</name>
<gene>
    <name evidence="1" type="ORF">OWV82_021116</name>
</gene>
<keyword evidence="2" id="KW-1185">Reference proteome</keyword>
<reference evidence="1 2" key="1">
    <citation type="journal article" date="2023" name="Science">
        <title>Complex scaffold remodeling in plant triterpene biosynthesis.</title>
        <authorList>
            <person name="De La Pena R."/>
            <person name="Hodgson H."/>
            <person name="Liu J.C."/>
            <person name="Stephenson M.J."/>
            <person name="Martin A.C."/>
            <person name="Owen C."/>
            <person name="Harkess A."/>
            <person name="Leebens-Mack J."/>
            <person name="Jimenez L.E."/>
            <person name="Osbourn A."/>
            <person name="Sattely E.S."/>
        </authorList>
    </citation>
    <scope>NUCLEOTIDE SEQUENCE [LARGE SCALE GENOMIC DNA]</scope>
    <source>
        <strain evidence="2">cv. JPN11</strain>
        <tissue evidence="1">Leaf</tissue>
    </source>
</reference>
<organism evidence="1 2">
    <name type="scientific">Melia azedarach</name>
    <name type="common">Chinaberry tree</name>
    <dbReference type="NCBI Taxonomy" id="155640"/>
    <lineage>
        <taxon>Eukaryota</taxon>
        <taxon>Viridiplantae</taxon>
        <taxon>Streptophyta</taxon>
        <taxon>Embryophyta</taxon>
        <taxon>Tracheophyta</taxon>
        <taxon>Spermatophyta</taxon>
        <taxon>Magnoliopsida</taxon>
        <taxon>eudicotyledons</taxon>
        <taxon>Gunneridae</taxon>
        <taxon>Pentapetalae</taxon>
        <taxon>rosids</taxon>
        <taxon>malvids</taxon>
        <taxon>Sapindales</taxon>
        <taxon>Meliaceae</taxon>
        <taxon>Melia</taxon>
    </lineage>
</organism>
<proteinExistence type="predicted"/>
<evidence type="ECO:0000313" key="2">
    <source>
        <dbReference type="Proteomes" id="UP001164539"/>
    </source>
</evidence>
<accession>A0ACC1WY55</accession>
<dbReference type="EMBL" id="CM051405">
    <property type="protein sequence ID" value="KAJ4704166.1"/>
    <property type="molecule type" value="Genomic_DNA"/>
</dbReference>
<protein>
    <submittedName>
        <fullName evidence="1">Bifunctional protein FolD</fullName>
    </submittedName>
</protein>
<sequence>MITMMTMTAKYTMRTVAKSCQKGFIKSMPSAMRSLNSIKDDNSSKIVVSPPLVTLDLPEAWTPNSNPYQRLPPLNCSNEPTASVIDGKSIAEEIRSTIAREVRRMKKFIGKVPGLAVILVGERRDSQTYVRNKILACEEAGIKSIVSEFPEDCTEDEVLSALSNYNEDASIHGILVQLPLPQHLDEGKILDAMSLEKDVDGFHPLNMGNLAMRGGEPLFIPCTPKGCIELLIRLGVEIVGKNAVVIGRSNIVGLPTSLLLQRHHATVSIVHALTENPEQITSEADIVVAAAGVPNLVRGSWIKPGAVVLDVGTCPVEDPSCEYGYRLMGDVCYEEAVRLASAITPVPGGVGPMTIAMLLSNTLDSAKRANNFI</sequence>
<comment type="caution">
    <text evidence="1">The sequence shown here is derived from an EMBL/GenBank/DDBJ whole genome shotgun (WGS) entry which is preliminary data.</text>
</comment>
<evidence type="ECO:0000313" key="1">
    <source>
        <dbReference type="EMBL" id="KAJ4704166.1"/>
    </source>
</evidence>